<evidence type="ECO:0000256" key="3">
    <source>
        <dbReference type="ARBA" id="ARBA00004389"/>
    </source>
</evidence>
<evidence type="ECO:0000256" key="2">
    <source>
        <dbReference type="ARBA" id="ARBA00004304"/>
    </source>
</evidence>
<evidence type="ECO:0000256" key="14">
    <source>
        <dbReference type="ARBA" id="ARBA00039136"/>
    </source>
</evidence>
<dbReference type="InterPro" id="IPR000182">
    <property type="entry name" value="GNAT_dom"/>
</dbReference>
<evidence type="ECO:0000256" key="15">
    <source>
        <dbReference type="ARBA" id="ARBA00041029"/>
    </source>
</evidence>
<name>A0ABD0XQK8_UMBPY</name>
<evidence type="ECO:0000256" key="5">
    <source>
        <dbReference type="ARBA" id="ARBA00022490"/>
    </source>
</evidence>
<gene>
    <name evidence="20" type="ORF">UPYG_G00043740</name>
</gene>
<dbReference type="EC" id="2.3.1.17" evidence="14"/>
<keyword evidence="6" id="KW-0808">Transferase</keyword>
<evidence type="ECO:0000259" key="19">
    <source>
        <dbReference type="PROSITE" id="PS51186"/>
    </source>
</evidence>
<reference evidence="20 21" key="1">
    <citation type="submission" date="2024-06" db="EMBL/GenBank/DDBJ databases">
        <authorList>
            <person name="Pan Q."/>
            <person name="Wen M."/>
            <person name="Jouanno E."/>
            <person name="Zahm M."/>
            <person name="Klopp C."/>
            <person name="Cabau C."/>
            <person name="Louis A."/>
            <person name="Berthelot C."/>
            <person name="Parey E."/>
            <person name="Roest Crollius H."/>
            <person name="Montfort J."/>
            <person name="Robinson-Rechavi M."/>
            <person name="Bouchez O."/>
            <person name="Lampietro C."/>
            <person name="Lopez Roques C."/>
            <person name="Donnadieu C."/>
            <person name="Postlethwait J."/>
            <person name="Bobe J."/>
            <person name="Verreycken H."/>
            <person name="Guiguen Y."/>
        </authorList>
    </citation>
    <scope>NUCLEOTIDE SEQUENCE [LARGE SCALE GENOMIC DNA]</scope>
    <source>
        <strain evidence="20">Up_M1</strain>
        <tissue evidence="20">Testis</tissue>
    </source>
</reference>
<accession>A0ABD0XQK8</accession>
<comment type="catalytic activity">
    <reaction evidence="17">
        <text>L-aspartate + acetyl-CoA = N-acetyl-L-aspartate + CoA + H(+)</text>
        <dbReference type="Rhea" id="RHEA:14165"/>
        <dbReference type="ChEBI" id="CHEBI:15378"/>
        <dbReference type="ChEBI" id="CHEBI:16953"/>
        <dbReference type="ChEBI" id="CHEBI:29991"/>
        <dbReference type="ChEBI" id="CHEBI:57287"/>
        <dbReference type="ChEBI" id="CHEBI:57288"/>
        <dbReference type="EC" id="2.3.1.17"/>
    </reaction>
    <physiologicalReaction direction="left-to-right" evidence="17">
        <dbReference type="Rhea" id="RHEA:14166"/>
    </physiologicalReaction>
</comment>
<dbReference type="AlphaFoldDB" id="A0ABD0XQK8"/>
<evidence type="ECO:0000256" key="4">
    <source>
        <dbReference type="ARBA" id="ARBA00004496"/>
    </source>
</evidence>
<evidence type="ECO:0000256" key="11">
    <source>
        <dbReference type="ARBA" id="ARBA00023128"/>
    </source>
</evidence>
<evidence type="ECO:0000313" key="20">
    <source>
        <dbReference type="EMBL" id="KAL1023629.1"/>
    </source>
</evidence>
<comment type="caution">
    <text evidence="20">The sequence shown here is derived from an EMBL/GenBank/DDBJ whole genome shotgun (WGS) entry which is preliminary data.</text>
</comment>
<evidence type="ECO:0000256" key="12">
    <source>
        <dbReference type="ARBA" id="ARBA00023136"/>
    </source>
</evidence>
<dbReference type="Proteomes" id="UP001557470">
    <property type="component" value="Unassembled WGS sequence"/>
</dbReference>
<evidence type="ECO:0000256" key="13">
    <source>
        <dbReference type="ARBA" id="ARBA00023315"/>
    </source>
</evidence>
<evidence type="ECO:0000256" key="8">
    <source>
        <dbReference type="ARBA" id="ARBA00022824"/>
    </source>
</evidence>
<dbReference type="CDD" id="cd04301">
    <property type="entry name" value="NAT_SF"/>
    <property type="match status" value="1"/>
</dbReference>
<comment type="similarity">
    <text evidence="18">Belongs to the NAT8 family.</text>
</comment>
<keyword evidence="11" id="KW-0496">Mitochondrion</keyword>
<sequence>MEDISIITAEDLKLSRPCRKYCVIVRKFESGDYSNVERIFYDGLMEMIPDTAFRGLKHHPETLLVYCAITFFCFLATNSFEITSLVPIALLSARYYYSWKVVHGYLENAKRTDMGDIEGHYLKTKDSCLWVAVLDGSVVGVVAARVLQSEYGAVELHRMSVDRSCRRCGIGNALGRKVLEFAADRGYPSVILGTTAYTQAAHRLYKKLGFHCVGITNGYATPGVSRSILEQVFYRVQYHHYRLDLNIHKTSTN</sequence>
<keyword evidence="8" id="KW-0256">Endoplasmic reticulum</keyword>
<dbReference type="InterPro" id="IPR016181">
    <property type="entry name" value="Acyl_CoA_acyltransferase"/>
</dbReference>
<dbReference type="GO" id="GO:0005789">
    <property type="term" value="C:endoplasmic reticulum membrane"/>
    <property type="evidence" value="ECO:0007669"/>
    <property type="project" value="UniProtKB-SubCell"/>
</dbReference>
<keyword evidence="5" id="KW-0963">Cytoplasm</keyword>
<evidence type="ECO:0000256" key="7">
    <source>
        <dbReference type="ARBA" id="ARBA00022692"/>
    </source>
</evidence>
<evidence type="ECO:0000256" key="17">
    <source>
        <dbReference type="ARBA" id="ARBA00049272"/>
    </source>
</evidence>
<keyword evidence="10" id="KW-1133">Transmembrane helix</keyword>
<keyword evidence="21" id="KW-1185">Reference proteome</keyword>
<dbReference type="EMBL" id="JAGEUA010000001">
    <property type="protein sequence ID" value="KAL1023629.1"/>
    <property type="molecule type" value="Genomic_DNA"/>
</dbReference>
<protein>
    <recommendedName>
        <fullName evidence="15">N-acetylaspartate synthetase</fullName>
        <ecNumber evidence="14">2.3.1.17</ecNumber>
    </recommendedName>
    <alternativeName>
        <fullName evidence="16">N-acetyltransferase 8-like protein</fullName>
    </alternativeName>
</protein>
<keyword evidence="9" id="KW-0492">Microsome</keyword>
<dbReference type="GO" id="GO:0017188">
    <property type="term" value="F:L-aspartate N-acetyltransferase activity"/>
    <property type="evidence" value="ECO:0007669"/>
    <property type="project" value="UniProtKB-EC"/>
</dbReference>
<evidence type="ECO:0000256" key="1">
    <source>
        <dbReference type="ARBA" id="ARBA00004111"/>
    </source>
</evidence>
<evidence type="ECO:0000256" key="10">
    <source>
        <dbReference type="ARBA" id="ARBA00022989"/>
    </source>
</evidence>
<dbReference type="SUPFAM" id="SSF55729">
    <property type="entry name" value="Acyl-CoA N-acyltransferases (Nat)"/>
    <property type="match status" value="1"/>
</dbReference>
<feature type="domain" description="N-acetyltransferase" evidence="19">
    <location>
        <begin position="75"/>
        <end position="235"/>
    </location>
</feature>
<dbReference type="InterPro" id="IPR050769">
    <property type="entry name" value="NAT_camello-type"/>
</dbReference>
<comment type="subcellular location">
    <subcellularLocation>
        <location evidence="4">Cytoplasm</location>
    </subcellularLocation>
    <subcellularLocation>
        <location evidence="3">Endoplasmic reticulum membrane</location>
        <topology evidence="3">Single-pass membrane protein</topology>
    </subcellularLocation>
    <subcellularLocation>
        <location evidence="1">Microsome membrane</location>
        <topology evidence="1">Single-pass membrane protein</topology>
    </subcellularLocation>
    <subcellularLocation>
        <location evidence="2">Mitochondrion membrane</location>
        <topology evidence="2">Single-pass membrane protein</topology>
    </subcellularLocation>
</comment>
<keyword evidence="7" id="KW-0812">Transmembrane</keyword>
<keyword evidence="12" id="KW-0472">Membrane</keyword>
<evidence type="ECO:0000256" key="9">
    <source>
        <dbReference type="ARBA" id="ARBA00022848"/>
    </source>
</evidence>
<dbReference type="PROSITE" id="PS51186">
    <property type="entry name" value="GNAT"/>
    <property type="match status" value="1"/>
</dbReference>
<organism evidence="20 21">
    <name type="scientific">Umbra pygmaea</name>
    <name type="common">Eastern mudminnow</name>
    <dbReference type="NCBI Taxonomy" id="75934"/>
    <lineage>
        <taxon>Eukaryota</taxon>
        <taxon>Metazoa</taxon>
        <taxon>Chordata</taxon>
        <taxon>Craniata</taxon>
        <taxon>Vertebrata</taxon>
        <taxon>Euteleostomi</taxon>
        <taxon>Actinopterygii</taxon>
        <taxon>Neopterygii</taxon>
        <taxon>Teleostei</taxon>
        <taxon>Protacanthopterygii</taxon>
        <taxon>Esociformes</taxon>
        <taxon>Umbridae</taxon>
        <taxon>Umbra</taxon>
    </lineage>
</organism>
<evidence type="ECO:0000256" key="18">
    <source>
        <dbReference type="ARBA" id="ARBA00093466"/>
    </source>
</evidence>
<dbReference type="PANTHER" id="PTHR13947">
    <property type="entry name" value="GNAT FAMILY N-ACETYLTRANSFERASE"/>
    <property type="match status" value="1"/>
</dbReference>
<dbReference type="PANTHER" id="PTHR13947:SF11">
    <property type="entry name" value="N-ACETYLASPARTATE SYNTHETASE"/>
    <property type="match status" value="1"/>
</dbReference>
<dbReference type="Pfam" id="PF00583">
    <property type="entry name" value="Acetyltransf_1"/>
    <property type="match status" value="1"/>
</dbReference>
<evidence type="ECO:0000256" key="6">
    <source>
        <dbReference type="ARBA" id="ARBA00022679"/>
    </source>
</evidence>
<proteinExistence type="inferred from homology"/>
<evidence type="ECO:0000313" key="21">
    <source>
        <dbReference type="Proteomes" id="UP001557470"/>
    </source>
</evidence>
<evidence type="ECO:0000256" key="16">
    <source>
        <dbReference type="ARBA" id="ARBA00043248"/>
    </source>
</evidence>
<dbReference type="Gene3D" id="3.40.630.30">
    <property type="match status" value="1"/>
</dbReference>
<dbReference type="GO" id="GO:0031966">
    <property type="term" value="C:mitochondrial membrane"/>
    <property type="evidence" value="ECO:0007669"/>
    <property type="project" value="UniProtKB-SubCell"/>
</dbReference>
<keyword evidence="13" id="KW-0012">Acyltransferase</keyword>